<keyword evidence="6 12" id="KW-0133">Cell shape</keyword>
<feature type="binding site" evidence="12">
    <location>
        <begin position="121"/>
        <end position="125"/>
    </location>
    <ligand>
        <name>UDP-N-acetyl-alpha-D-glucosamine</name>
        <dbReference type="ChEBI" id="CHEBI:57705"/>
    </ligand>
</feature>
<dbReference type="InterPro" id="IPR005750">
    <property type="entry name" value="UDP_GlcNAc_COvinyl_MurA"/>
</dbReference>
<evidence type="ECO:0000313" key="14">
    <source>
        <dbReference type="EMBL" id="HJC41902.1"/>
    </source>
</evidence>
<evidence type="ECO:0000256" key="4">
    <source>
        <dbReference type="ARBA" id="ARBA00022618"/>
    </source>
</evidence>
<evidence type="ECO:0000256" key="10">
    <source>
        <dbReference type="ARBA" id="ARBA00038367"/>
    </source>
</evidence>
<comment type="similarity">
    <text evidence="10 12">Belongs to the EPSP synthase family. MurA subfamily.</text>
</comment>
<evidence type="ECO:0000256" key="1">
    <source>
        <dbReference type="ARBA" id="ARBA00004496"/>
    </source>
</evidence>
<feature type="domain" description="Enolpyruvate transferase" evidence="13">
    <location>
        <begin position="7"/>
        <end position="407"/>
    </location>
</feature>
<reference evidence="14" key="2">
    <citation type="submission" date="2021-04" db="EMBL/GenBank/DDBJ databases">
        <authorList>
            <person name="Gilroy R."/>
        </authorList>
    </citation>
    <scope>NUCLEOTIDE SEQUENCE</scope>
    <source>
        <strain evidence="14">CHK186-1790</strain>
    </source>
</reference>
<evidence type="ECO:0000256" key="7">
    <source>
        <dbReference type="ARBA" id="ARBA00022984"/>
    </source>
</evidence>
<keyword evidence="7 12" id="KW-0573">Peptidoglycan synthesis</keyword>
<dbReference type="PANTHER" id="PTHR43783:SF1">
    <property type="entry name" value="UDP-N-ACETYLGLUCOSAMINE 1-CARBOXYVINYLTRANSFERASE"/>
    <property type="match status" value="1"/>
</dbReference>
<organism evidence="14 15">
    <name type="scientific">Candidatus Intestinimonas pullistercoris</name>
    <dbReference type="NCBI Taxonomy" id="2838623"/>
    <lineage>
        <taxon>Bacteria</taxon>
        <taxon>Bacillati</taxon>
        <taxon>Bacillota</taxon>
        <taxon>Clostridia</taxon>
        <taxon>Eubacteriales</taxon>
        <taxon>Intestinimonas</taxon>
    </lineage>
</organism>
<dbReference type="PANTHER" id="PTHR43783">
    <property type="entry name" value="UDP-N-ACETYLGLUCOSAMINE 1-CARBOXYVINYLTRANSFERASE"/>
    <property type="match status" value="1"/>
</dbReference>
<dbReference type="Proteomes" id="UP000823882">
    <property type="component" value="Unassembled WGS sequence"/>
</dbReference>
<name>A0A9D2P1J1_9FIRM</name>
<accession>A0A9D2P1J1</accession>
<proteinExistence type="inferred from homology"/>
<dbReference type="NCBIfam" id="NF006873">
    <property type="entry name" value="PRK09369.1"/>
    <property type="match status" value="1"/>
</dbReference>
<evidence type="ECO:0000313" key="15">
    <source>
        <dbReference type="Proteomes" id="UP000823882"/>
    </source>
</evidence>
<dbReference type="InterPro" id="IPR013792">
    <property type="entry name" value="RNA3'P_cycl/enolpyr_Trfase_a/b"/>
</dbReference>
<comment type="function">
    <text evidence="12">Cell wall formation. Adds enolpyruvyl to UDP-N-acetylglucosamine.</text>
</comment>
<keyword evidence="3 12" id="KW-0963">Cytoplasm</keyword>
<comment type="subcellular location">
    <subcellularLocation>
        <location evidence="1 12">Cytoplasm</location>
    </subcellularLocation>
</comment>
<comment type="caution">
    <text evidence="14">The sequence shown here is derived from an EMBL/GenBank/DDBJ whole genome shotgun (WGS) entry which is preliminary data.</text>
</comment>
<gene>
    <name evidence="12 14" type="primary">murA</name>
    <name evidence="14" type="ORF">H9701_10190</name>
</gene>
<dbReference type="GO" id="GO:0071555">
    <property type="term" value="P:cell wall organization"/>
    <property type="evidence" value="ECO:0007669"/>
    <property type="project" value="UniProtKB-KW"/>
</dbReference>
<dbReference type="InterPro" id="IPR001986">
    <property type="entry name" value="Enolpyruvate_Tfrase_dom"/>
</dbReference>
<dbReference type="GO" id="GO:0009252">
    <property type="term" value="P:peptidoglycan biosynthetic process"/>
    <property type="evidence" value="ECO:0007669"/>
    <property type="project" value="UniProtKB-UniRule"/>
</dbReference>
<evidence type="ECO:0000256" key="11">
    <source>
        <dbReference type="ARBA" id="ARBA00047527"/>
    </source>
</evidence>
<dbReference type="InterPro" id="IPR036968">
    <property type="entry name" value="Enolpyruvate_Tfrase_sf"/>
</dbReference>
<comment type="catalytic activity">
    <reaction evidence="11 12">
        <text>phosphoenolpyruvate + UDP-N-acetyl-alpha-D-glucosamine = UDP-N-acetyl-3-O-(1-carboxyvinyl)-alpha-D-glucosamine + phosphate</text>
        <dbReference type="Rhea" id="RHEA:18681"/>
        <dbReference type="ChEBI" id="CHEBI:43474"/>
        <dbReference type="ChEBI" id="CHEBI:57705"/>
        <dbReference type="ChEBI" id="CHEBI:58702"/>
        <dbReference type="ChEBI" id="CHEBI:68483"/>
        <dbReference type="EC" id="2.5.1.7"/>
    </reaction>
</comment>
<keyword evidence="8 12" id="KW-0131">Cell cycle</keyword>
<dbReference type="GO" id="GO:0008760">
    <property type="term" value="F:UDP-N-acetylglucosamine 1-carboxyvinyltransferase activity"/>
    <property type="evidence" value="ECO:0007669"/>
    <property type="project" value="UniProtKB-UniRule"/>
</dbReference>
<comment type="pathway">
    <text evidence="2 12">Cell wall biogenesis; peptidoglycan biosynthesis.</text>
</comment>
<dbReference type="Gene3D" id="3.65.10.10">
    <property type="entry name" value="Enolpyruvate transferase domain"/>
    <property type="match status" value="2"/>
</dbReference>
<keyword evidence="12" id="KW-0670">Pyruvate</keyword>
<dbReference type="GO" id="GO:0051301">
    <property type="term" value="P:cell division"/>
    <property type="evidence" value="ECO:0007669"/>
    <property type="project" value="UniProtKB-KW"/>
</dbReference>
<dbReference type="NCBIfam" id="TIGR01072">
    <property type="entry name" value="murA"/>
    <property type="match status" value="1"/>
</dbReference>
<dbReference type="SUPFAM" id="SSF55205">
    <property type="entry name" value="EPT/RTPC-like"/>
    <property type="match status" value="1"/>
</dbReference>
<dbReference type="InterPro" id="IPR050068">
    <property type="entry name" value="MurA_subfamily"/>
</dbReference>
<feature type="active site" description="Proton donor" evidence="12">
    <location>
        <position position="116"/>
    </location>
</feature>
<evidence type="ECO:0000256" key="8">
    <source>
        <dbReference type="ARBA" id="ARBA00023306"/>
    </source>
</evidence>
<keyword evidence="5 12" id="KW-0808">Transferase</keyword>
<dbReference type="EC" id="2.5.1.7" evidence="12"/>
<keyword evidence="9 12" id="KW-0961">Cell wall biogenesis/degradation</keyword>
<evidence type="ECO:0000256" key="5">
    <source>
        <dbReference type="ARBA" id="ARBA00022679"/>
    </source>
</evidence>
<keyword evidence="4 12" id="KW-0132">Cell division</keyword>
<feature type="binding site" evidence="12">
    <location>
        <begin position="22"/>
        <end position="23"/>
    </location>
    <ligand>
        <name>phosphoenolpyruvate</name>
        <dbReference type="ChEBI" id="CHEBI:58702"/>
    </ligand>
</feature>
<dbReference type="CDD" id="cd01555">
    <property type="entry name" value="UdpNAET"/>
    <property type="match status" value="1"/>
</dbReference>
<evidence type="ECO:0000256" key="6">
    <source>
        <dbReference type="ARBA" id="ARBA00022960"/>
    </source>
</evidence>
<evidence type="ECO:0000256" key="3">
    <source>
        <dbReference type="ARBA" id="ARBA00022490"/>
    </source>
</evidence>
<protein>
    <recommendedName>
        <fullName evidence="12">UDP-N-acetylglucosamine 1-carboxyvinyltransferase</fullName>
        <ecNumber evidence="12">2.5.1.7</ecNumber>
    </recommendedName>
    <alternativeName>
        <fullName evidence="12">Enoylpyruvate transferase</fullName>
    </alternativeName>
    <alternativeName>
        <fullName evidence="12">UDP-N-acetylglucosamine enolpyruvyl transferase</fullName>
        <shortName evidence="12">EPT</shortName>
    </alternativeName>
</protein>
<feature type="binding site" evidence="12">
    <location>
        <position position="329"/>
    </location>
    <ligand>
        <name>UDP-N-acetyl-alpha-D-glucosamine</name>
        <dbReference type="ChEBI" id="CHEBI:57705"/>
    </ligand>
</feature>
<sequence length="425" mass="44152">MNAYIIEGGRPLYGTARVHGAKNSVLPILAATVLCQGTSVIHNCPDLSDVRASLAILEHLGCKVARAGDTITVDASVVTGNDVPDRLMREMRSSVIFLGAILARTGAAELSMPGGCELGPRPIDLHLSAIRALGAEIREEGGALHCSIPGGRLQGCEYALALPSVGATENAMLCACGAEGTTVITNAAREPEIVDLQTFLRAAGADVRGAGSSVVTVRGVGGLHGGEHTVLPDRIVAATLLSAAASAGGEVELLDTDYRQLSTVTAVLAEAGCRVRSGPDRVTLRRDQPLKGVRPIRTAPYPGFPTDAQPPVMAALAKGTGTTVFVENMFESRYRHVDELCRMGADIRVEGRVAVVCGVERLHGAGLRAADLRGGAALVVAALGAEGRSELTGLDHIDRGYQELEATLRSLGADITRTGGPLQNL</sequence>
<comment type="caution">
    <text evidence="12">Lacks conserved residue(s) required for the propagation of feature annotation.</text>
</comment>
<dbReference type="GO" id="GO:0008360">
    <property type="term" value="P:regulation of cell shape"/>
    <property type="evidence" value="ECO:0007669"/>
    <property type="project" value="UniProtKB-KW"/>
</dbReference>
<dbReference type="GO" id="GO:0019277">
    <property type="term" value="P:UDP-N-acetylgalactosamine biosynthetic process"/>
    <property type="evidence" value="ECO:0007669"/>
    <property type="project" value="InterPro"/>
</dbReference>
<evidence type="ECO:0000256" key="9">
    <source>
        <dbReference type="ARBA" id="ARBA00023316"/>
    </source>
</evidence>
<reference evidence="14" key="1">
    <citation type="journal article" date="2021" name="PeerJ">
        <title>Extensive microbial diversity within the chicken gut microbiome revealed by metagenomics and culture.</title>
        <authorList>
            <person name="Gilroy R."/>
            <person name="Ravi A."/>
            <person name="Getino M."/>
            <person name="Pursley I."/>
            <person name="Horton D.L."/>
            <person name="Alikhan N.F."/>
            <person name="Baker D."/>
            <person name="Gharbi K."/>
            <person name="Hall N."/>
            <person name="Watson M."/>
            <person name="Adriaenssens E.M."/>
            <person name="Foster-Nyarko E."/>
            <person name="Jarju S."/>
            <person name="Secka A."/>
            <person name="Antonio M."/>
            <person name="Oren A."/>
            <person name="Chaudhuri R.R."/>
            <person name="La Ragione R."/>
            <person name="Hildebrand F."/>
            <person name="Pallen M.J."/>
        </authorList>
    </citation>
    <scope>NUCLEOTIDE SEQUENCE</scope>
    <source>
        <strain evidence="14">CHK186-1790</strain>
    </source>
</reference>
<feature type="modified residue" description="2-(S-cysteinyl)pyruvic acid O-phosphothioketal" evidence="12">
    <location>
        <position position="116"/>
    </location>
</feature>
<evidence type="ECO:0000256" key="12">
    <source>
        <dbReference type="HAMAP-Rule" id="MF_00111"/>
    </source>
</evidence>
<dbReference type="HAMAP" id="MF_00111">
    <property type="entry name" value="MurA"/>
    <property type="match status" value="1"/>
</dbReference>
<evidence type="ECO:0000256" key="2">
    <source>
        <dbReference type="ARBA" id="ARBA00004752"/>
    </source>
</evidence>
<dbReference type="AlphaFoldDB" id="A0A9D2P1J1"/>
<feature type="binding site" evidence="12">
    <location>
        <position position="307"/>
    </location>
    <ligand>
        <name>UDP-N-acetyl-alpha-D-glucosamine</name>
        <dbReference type="ChEBI" id="CHEBI:57705"/>
    </ligand>
</feature>
<dbReference type="Pfam" id="PF00275">
    <property type="entry name" value="EPSP_synthase"/>
    <property type="match status" value="1"/>
</dbReference>
<dbReference type="EMBL" id="DWWJ01000190">
    <property type="protein sequence ID" value="HJC41902.1"/>
    <property type="molecule type" value="Genomic_DNA"/>
</dbReference>
<evidence type="ECO:0000259" key="13">
    <source>
        <dbReference type="Pfam" id="PF00275"/>
    </source>
</evidence>
<dbReference type="GO" id="GO:0005737">
    <property type="term" value="C:cytoplasm"/>
    <property type="evidence" value="ECO:0007669"/>
    <property type="project" value="UniProtKB-SubCell"/>
</dbReference>
<feature type="binding site" evidence="12">
    <location>
        <position position="92"/>
    </location>
    <ligand>
        <name>UDP-N-acetyl-alpha-D-glucosamine</name>
        <dbReference type="ChEBI" id="CHEBI:57705"/>
    </ligand>
</feature>